<evidence type="ECO:0000256" key="1">
    <source>
        <dbReference type="SAM" id="MobiDB-lite"/>
    </source>
</evidence>
<feature type="compositionally biased region" description="Basic and acidic residues" evidence="1">
    <location>
        <begin position="130"/>
        <end position="144"/>
    </location>
</feature>
<dbReference type="AlphaFoldDB" id="A0A0J8RJC4"/>
<name>A0A0J8RJC4_COCIT</name>
<evidence type="ECO:0000313" key="2">
    <source>
        <dbReference type="EMBL" id="KMU84942.1"/>
    </source>
</evidence>
<accession>A0A0J8RJC4</accession>
<protein>
    <submittedName>
        <fullName evidence="2">Uncharacterized protein</fullName>
    </submittedName>
</protein>
<evidence type="ECO:0000313" key="3">
    <source>
        <dbReference type="Proteomes" id="UP000054563"/>
    </source>
</evidence>
<dbReference type="OrthoDB" id="4188672at2759"/>
<dbReference type="EMBL" id="DS016986">
    <property type="protein sequence ID" value="KMU84942.1"/>
    <property type="molecule type" value="Genomic_DNA"/>
</dbReference>
<dbReference type="Proteomes" id="UP000054563">
    <property type="component" value="Unassembled WGS sequence"/>
</dbReference>
<proteinExistence type="predicted"/>
<feature type="region of interest" description="Disordered" evidence="1">
    <location>
        <begin position="90"/>
        <end position="144"/>
    </location>
</feature>
<dbReference type="VEuPathDB" id="FungiDB:CIHG_02725"/>
<reference evidence="3" key="1">
    <citation type="journal article" date="2010" name="Genome Res.">
        <title>Population genomic sequencing of Coccidioides fungi reveals recent hybridization and transposon control.</title>
        <authorList>
            <person name="Neafsey D.E."/>
            <person name="Barker B.M."/>
            <person name="Sharpton T.J."/>
            <person name="Stajich J.E."/>
            <person name="Park D.J."/>
            <person name="Whiston E."/>
            <person name="Hung C.-Y."/>
            <person name="McMahan C."/>
            <person name="White J."/>
            <person name="Sykes S."/>
            <person name="Heiman D."/>
            <person name="Young S."/>
            <person name="Zeng Q."/>
            <person name="Abouelleil A."/>
            <person name="Aftuck L."/>
            <person name="Bessette D."/>
            <person name="Brown A."/>
            <person name="FitzGerald M."/>
            <person name="Lui A."/>
            <person name="Macdonald J.P."/>
            <person name="Priest M."/>
            <person name="Orbach M.J."/>
            <person name="Galgiani J.N."/>
            <person name="Kirkland T.N."/>
            <person name="Cole G.T."/>
            <person name="Birren B.W."/>
            <person name="Henn M.R."/>
            <person name="Taylor J.W."/>
            <person name="Rounsley S.D."/>
        </authorList>
    </citation>
    <scope>NUCLEOTIDE SEQUENCE [LARGE SCALE GENOMIC DNA]</scope>
    <source>
        <strain evidence="3">H538.4</strain>
    </source>
</reference>
<gene>
    <name evidence="2" type="ORF">CIHG_02725</name>
</gene>
<sequence>MFMISSSSALQAFETLSIASSSFTAAIPASVSALKMPSVWDVSSNYRLLFHMVEQCNPKVSWESVAAAMGGGFTAEACRKPCRMALPIPMAIGGAGSPVPATPTPRKRKAREPKAPSETPVKRPRKNAKKAQDDGDNDEGKETA</sequence>
<dbReference type="STRING" id="396776.A0A0J8RJC4"/>
<organism evidence="2 3">
    <name type="scientific">Coccidioides immitis H538.4</name>
    <dbReference type="NCBI Taxonomy" id="396776"/>
    <lineage>
        <taxon>Eukaryota</taxon>
        <taxon>Fungi</taxon>
        <taxon>Dikarya</taxon>
        <taxon>Ascomycota</taxon>
        <taxon>Pezizomycotina</taxon>
        <taxon>Eurotiomycetes</taxon>
        <taxon>Eurotiomycetidae</taxon>
        <taxon>Onygenales</taxon>
        <taxon>Onygenaceae</taxon>
        <taxon>Coccidioides</taxon>
    </lineage>
</organism>